<dbReference type="SUPFAM" id="SSF51679">
    <property type="entry name" value="Bacterial luciferase-like"/>
    <property type="match status" value="1"/>
</dbReference>
<evidence type="ECO:0000313" key="6">
    <source>
        <dbReference type="EMBL" id="GHO51624.1"/>
    </source>
</evidence>
<keyword evidence="1" id="KW-0285">Flavoprotein</keyword>
<keyword evidence="4" id="KW-0503">Monooxygenase</keyword>
<dbReference type="PANTHER" id="PTHR42847">
    <property type="entry name" value="ALKANESULFONATE MONOOXYGENASE"/>
    <property type="match status" value="1"/>
</dbReference>
<dbReference type="Proteomes" id="UP000654345">
    <property type="component" value="Unassembled WGS sequence"/>
</dbReference>
<gene>
    <name evidence="6" type="ORF">KSB_00990</name>
</gene>
<dbReference type="PANTHER" id="PTHR42847:SF4">
    <property type="entry name" value="ALKANESULFONATE MONOOXYGENASE-RELATED"/>
    <property type="match status" value="1"/>
</dbReference>
<reference evidence="6 7" key="1">
    <citation type="journal article" date="2021" name="Int. J. Syst. Evol. Microbiol.">
        <title>Reticulibacter mediterranei gen. nov., sp. nov., within the new family Reticulibacteraceae fam. nov., and Ktedonospora formicarum gen. nov., sp. nov., Ktedonobacter robiniae sp. nov., Dictyobacter formicarum sp. nov. and Dictyobacter arantiisoli sp. nov., belonging to the class Ktedonobacteria.</title>
        <authorList>
            <person name="Yabe S."/>
            <person name="Zheng Y."/>
            <person name="Wang C.M."/>
            <person name="Sakai Y."/>
            <person name="Abe K."/>
            <person name="Yokota A."/>
            <person name="Donadio S."/>
            <person name="Cavaletti L."/>
            <person name="Monciardini P."/>
        </authorList>
    </citation>
    <scope>NUCLEOTIDE SEQUENCE [LARGE SCALE GENOMIC DNA]</scope>
    <source>
        <strain evidence="6 7">SOSP1-30</strain>
    </source>
</reference>
<keyword evidence="3" id="KW-0560">Oxidoreductase</keyword>
<proteinExistence type="predicted"/>
<keyword evidence="7" id="KW-1185">Reference proteome</keyword>
<accession>A0ABQ3UFY0</accession>
<dbReference type="InterPro" id="IPR019921">
    <property type="entry name" value="Lucif-like_OxRdtase_Rv2161c"/>
</dbReference>
<sequence>MHFAISIPQRVPDGTFDPAKLRDYLTRAESLGFHSVWTQEVVLGSAPALAPLELRSGTKKIEFGSVPTLSPLELMTFAAACTTRLRLGCAVFVSPLHNPIHLAKSISTLDQLSRGRIEVGVGSGGGGRMFSAFEVDPASLIARFTEGLRLMKACWTEPRINFSGRFWQLDGASMEPKPFQKPYPPLWIGANHPAAVRRALRYGNGFFGAGSSTTAQFAQQVHVLREALAESKQDPSFQIAKRVYIAVDDNVTRARERVDTGLKQIYGSSGMTAVAVYGPPSTCIKGLREVADAGAELIQLHPLFDEGEQMERLAAEVIGEVQNN</sequence>
<evidence type="ECO:0000256" key="4">
    <source>
        <dbReference type="ARBA" id="ARBA00023033"/>
    </source>
</evidence>
<name>A0ABQ3UFY0_9CHLR</name>
<feature type="domain" description="Luciferase-like" evidence="5">
    <location>
        <begin position="1"/>
        <end position="264"/>
    </location>
</feature>
<organism evidence="6 7">
    <name type="scientific">Ktedonobacter robiniae</name>
    <dbReference type="NCBI Taxonomy" id="2778365"/>
    <lineage>
        <taxon>Bacteria</taxon>
        <taxon>Bacillati</taxon>
        <taxon>Chloroflexota</taxon>
        <taxon>Ktedonobacteria</taxon>
        <taxon>Ktedonobacterales</taxon>
        <taxon>Ktedonobacteraceae</taxon>
        <taxon>Ktedonobacter</taxon>
    </lineage>
</organism>
<dbReference type="Gene3D" id="3.20.20.30">
    <property type="entry name" value="Luciferase-like domain"/>
    <property type="match status" value="1"/>
</dbReference>
<evidence type="ECO:0000313" key="7">
    <source>
        <dbReference type="Proteomes" id="UP000654345"/>
    </source>
</evidence>
<dbReference type="RefSeq" id="WP_201368619.1">
    <property type="nucleotide sequence ID" value="NZ_BNJG01000001.1"/>
</dbReference>
<comment type="caution">
    <text evidence="6">The sequence shown here is derived from an EMBL/GenBank/DDBJ whole genome shotgun (WGS) entry which is preliminary data.</text>
</comment>
<dbReference type="Pfam" id="PF00296">
    <property type="entry name" value="Bac_luciferase"/>
    <property type="match status" value="1"/>
</dbReference>
<dbReference type="InterPro" id="IPR011251">
    <property type="entry name" value="Luciferase-like_dom"/>
</dbReference>
<evidence type="ECO:0000256" key="1">
    <source>
        <dbReference type="ARBA" id="ARBA00022630"/>
    </source>
</evidence>
<protein>
    <submittedName>
        <fullName evidence="6">Luciferase</fullName>
    </submittedName>
</protein>
<dbReference type="EMBL" id="BNJG01000001">
    <property type="protein sequence ID" value="GHO51624.1"/>
    <property type="molecule type" value="Genomic_DNA"/>
</dbReference>
<dbReference type="InterPro" id="IPR036661">
    <property type="entry name" value="Luciferase-like_sf"/>
</dbReference>
<dbReference type="NCBIfam" id="TIGR03619">
    <property type="entry name" value="F420_Rv2161c"/>
    <property type="match status" value="1"/>
</dbReference>
<evidence type="ECO:0000259" key="5">
    <source>
        <dbReference type="Pfam" id="PF00296"/>
    </source>
</evidence>
<evidence type="ECO:0000256" key="3">
    <source>
        <dbReference type="ARBA" id="ARBA00023002"/>
    </source>
</evidence>
<keyword evidence="2" id="KW-0288">FMN</keyword>
<dbReference type="InterPro" id="IPR050172">
    <property type="entry name" value="SsuD_RutA_monooxygenase"/>
</dbReference>
<evidence type="ECO:0000256" key="2">
    <source>
        <dbReference type="ARBA" id="ARBA00022643"/>
    </source>
</evidence>